<dbReference type="EMBL" id="JAWWNJ010000022">
    <property type="protein sequence ID" value="KAK7033861.1"/>
    <property type="molecule type" value="Genomic_DNA"/>
</dbReference>
<feature type="domain" description="Orc1-like AAA ATPase" evidence="2">
    <location>
        <begin position="171"/>
        <end position="314"/>
    </location>
</feature>
<evidence type="ECO:0000259" key="2">
    <source>
        <dbReference type="Pfam" id="PF13191"/>
    </source>
</evidence>
<dbReference type="PANTHER" id="PTHR36168:SF1">
    <property type="entry name" value="ORC1-LIKE AAA ATPASE DOMAIN-CONTAINING PROTEIN"/>
    <property type="match status" value="1"/>
</dbReference>
<feature type="transmembrane region" description="Helical" evidence="1">
    <location>
        <begin position="88"/>
        <end position="107"/>
    </location>
</feature>
<dbReference type="Pfam" id="PF24913">
    <property type="entry name" value="WHD_AAA_fung"/>
    <property type="match status" value="1"/>
</dbReference>
<sequence>MALSFHVLNRHWLRAFRVPVRPYTPSRLYTTQRPPPKPPTRPERAVTNIETSVNGHGGQHLDGSTAFQPQPFNAPGSPIFGGSSLRDAALTTVVGLFLVFVGGVVYVKWYKYNVLRKLCFQRPPTFVPMLNSTNRLSYPSRQATIQLATYQHDGEDNPPDLEGPWTEHLRRKEQDAIDEIVQGRELGHYFVLLGPKGSGKGTCVFDSMLAIQADGVSVVDAHPDLEVFRLKLGKALNYEYHEDSQTGLFQRRDPREGGPALDIERALNKLEKVALTAARRRGKPLVLIFDNVHYFKNDDDGRAMLLQLQQRAESWAASGIVTCVFMTDDFWPFSFLRKTASRMQASFSSKLYSIIHRAIVQVLSIYDLDGQEALHATTRVATDIRRQKVSPSTIQGVVDIIGGRLSYINKVARAKDMLEMANELLSMEKAWLGSQIGLIPDLDDDTMDEEFVKLRKEQERERDEAIAAGTLDEGNMDLPLPKIPYWRCRQIMTRGDFLEDLDRANIIAIDVHHDVRPESMLILHAARQVVEEEGFDDILENVRDRIDEIESLHRTSEVTYMSEKSGFACGGLGWVPSHYKVVSGAWLMTHSFGIMESPNPRGGF</sequence>
<evidence type="ECO:0000313" key="5">
    <source>
        <dbReference type="Proteomes" id="UP001362999"/>
    </source>
</evidence>
<protein>
    <recommendedName>
        <fullName evidence="6">Orc1-like AAA ATPase domain-containing protein</fullName>
    </recommendedName>
</protein>
<gene>
    <name evidence="4" type="ORF">R3P38DRAFT_3264531</name>
</gene>
<reference evidence="4 5" key="1">
    <citation type="journal article" date="2024" name="J Genomics">
        <title>Draft genome sequencing and assembly of Favolaschia claudopus CIRM-BRFM 2984 isolated from oak limbs.</title>
        <authorList>
            <person name="Navarro D."/>
            <person name="Drula E."/>
            <person name="Chaduli D."/>
            <person name="Cazenave R."/>
            <person name="Ahrendt S."/>
            <person name="Wang J."/>
            <person name="Lipzen A."/>
            <person name="Daum C."/>
            <person name="Barry K."/>
            <person name="Grigoriev I.V."/>
            <person name="Favel A."/>
            <person name="Rosso M.N."/>
            <person name="Martin F."/>
        </authorList>
    </citation>
    <scope>NUCLEOTIDE SEQUENCE [LARGE SCALE GENOMIC DNA]</scope>
    <source>
        <strain evidence="4 5">CIRM-BRFM 2984</strain>
    </source>
</reference>
<dbReference type="InterPro" id="IPR027417">
    <property type="entry name" value="P-loop_NTPase"/>
</dbReference>
<dbReference type="SUPFAM" id="SSF52540">
    <property type="entry name" value="P-loop containing nucleoside triphosphate hydrolases"/>
    <property type="match status" value="1"/>
</dbReference>
<organism evidence="4 5">
    <name type="scientific">Favolaschia claudopus</name>
    <dbReference type="NCBI Taxonomy" id="2862362"/>
    <lineage>
        <taxon>Eukaryota</taxon>
        <taxon>Fungi</taxon>
        <taxon>Dikarya</taxon>
        <taxon>Basidiomycota</taxon>
        <taxon>Agaricomycotina</taxon>
        <taxon>Agaricomycetes</taxon>
        <taxon>Agaricomycetidae</taxon>
        <taxon>Agaricales</taxon>
        <taxon>Marasmiineae</taxon>
        <taxon>Mycenaceae</taxon>
        <taxon>Favolaschia</taxon>
    </lineage>
</organism>
<evidence type="ECO:0008006" key="6">
    <source>
        <dbReference type="Google" id="ProtNLM"/>
    </source>
</evidence>
<proteinExistence type="predicted"/>
<evidence type="ECO:0000259" key="3">
    <source>
        <dbReference type="Pfam" id="PF24913"/>
    </source>
</evidence>
<keyword evidence="1" id="KW-0472">Membrane</keyword>
<dbReference type="AlphaFoldDB" id="A0AAW0C507"/>
<feature type="domain" description="AAA protein C-terminal winged helix" evidence="3">
    <location>
        <begin position="434"/>
        <end position="550"/>
    </location>
</feature>
<evidence type="ECO:0000256" key="1">
    <source>
        <dbReference type="SAM" id="Phobius"/>
    </source>
</evidence>
<name>A0AAW0C507_9AGAR</name>
<keyword evidence="1" id="KW-0812">Transmembrane</keyword>
<dbReference type="InterPro" id="IPR056808">
    <property type="entry name" value="HTH_AAA"/>
</dbReference>
<dbReference type="InterPro" id="IPR041664">
    <property type="entry name" value="AAA_16"/>
</dbReference>
<keyword evidence="1" id="KW-1133">Transmembrane helix</keyword>
<dbReference type="Proteomes" id="UP001362999">
    <property type="component" value="Unassembled WGS sequence"/>
</dbReference>
<evidence type="ECO:0000313" key="4">
    <source>
        <dbReference type="EMBL" id="KAK7033861.1"/>
    </source>
</evidence>
<comment type="caution">
    <text evidence="4">The sequence shown here is derived from an EMBL/GenBank/DDBJ whole genome shotgun (WGS) entry which is preliminary data.</text>
</comment>
<dbReference type="Pfam" id="PF13191">
    <property type="entry name" value="AAA_16"/>
    <property type="match status" value="1"/>
</dbReference>
<dbReference type="PANTHER" id="PTHR36168">
    <property type="entry name" value="CHROMOSOME 1, WHOLE GENOME SHOTGUN SEQUENCE"/>
    <property type="match status" value="1"/>
</dbReference>
<keyword evidence="5" id="KW-1185">Reference proteome</keyword>
<accession>A0AAW0C507</accession>